<keyword evidence="3 6" id="KW-0812">Transmembrane</keyword>
<dbReference type="Pfam" id="PF04117">
    <property type="entry name" value="Mpv17_PMP22"/>
    <property type="match status" value="1"/>
</dbReference>
<evidence type="ECO:0000256" key="1">
    <source>
        <dbReference type="ARBA" id="ARBA00004141"/>
    </source>
</evidence>
<comment type="similarity">
    <text evidence="2 6">Belongs to the peroxisomal membrane protein PXMP2/4 family.</text>
</comment>
<dbReference type="InterPro" id="IPR007248">
    <property type="entry name" value="Mpv17_PMP22"/>
</dbReference>
<feature type="transmembrane region" description="Helical" evidence="6">
    <location>
        <begin position="117"/>
        <end position="138"/>
    </location>
</feature>
<proteinExistence type="inferred from homology"/>
<reference evidence="8" key="1">
    <citation type="submission" date="2025-08" db="UniProtKB">
        <authorList>
            <consortium name="RefSeq"/>
        </authorList>
    </citation>
    <scope>IDENTIFICATION</scope>
    <source>
        <tissue evidence="8">Total insect</tissue>
    </source>
</reference>
<evidence type="ECO:0000256" key="4">
    <source>
        <dbReference type="ARBA" id="ARBA00022989"/>
    </source>
</evidence>
<dbReference type="AlphaFoldDB" id="A0A6P8ZWT2"/>
<keyword evidence="5 6" id="KW-0472">Membrane</keyword>
<evidence type="ECO:0000256" key="5">
    <source>
        <dbReference type="ARBA" id="ARBA00023136"/>
    </source>
</evidence>
<accession>A0A6P8ZWT2</accession>
<evidence type="ECO:0000256" key="6">
    <source>
        <dbReference type="RuleBase" id="RU363053"/>
    </source>
</evidence>
<keyword evidence="7" id="KW-1185">Reference proteome</keyword>
<dbReference type="PANTHER" id="PTHR11266">
    <property type="entry name" value="PEROXISOMAL MEMBRANE PROTEIN 2, PXMP2 MPV17"/>
    <property type="match status" value="1"/>
</dbReference>
<evidence type="ECO:0000313" key="8">
    <source>
        <dbReference type="RefSeq" id="XP_034249580.1"/>
    </source>
</evidence>
<gene>
    <name evidence="8" type="primary">LOC117650329</name>
</gene>
<evidence type="ECO:0000256" key="3">
    <source>
        <dbReference type="ARBA" id="ARBA00022692"/>
    </source>
</evidence>
<dbReference type="GeneID" id="117650329"/>
<evidence type="ECO:0000256" key="2">
    <source>
        <dbReference type="ARBA" id="ARBA00006824"/>
    </source>
</evidence>
<organism evidence="8">
    <name type="scientific">Thrips palmi</name>
    <name type="common">Melon thrips</name>
    <dbReference type="NCBI Taxonomy" id="161013"/>
    <lineage>
        <taxon>Eukaryota</taxon>
        <taxon>Metazoa</taxon>
        <taxon>Ecdysozoa</taxon>
        <taxon>Arthropoda</taxon>
        <taxon>Hexapoda</taxon>
        <taxon>Insecta</taxon>
        <taxon>Pterygota</taxon>
        <taxon>Neoptera</taxon>
        <taxon>Paraneoptera</taxon>
        <taxon>Thysanoptera</taxon>
        <taxon>Terebrantia</taxon>
        <taxon>Thripoidea</taxon>
        <taxon>Thripidae</taxon>
        <taxon>Thrips</taxon>
    </lineage>
</organism>
<dbReference type="FunCoup" id="A0A6P8ZWT2">
    <property type="interactions" value="80"/>
</dbReference>
<dbReference type="OrthoDB" id="430207at2759"/>
<dbReference type="GO" id="GO:0005739">
    <property type="term" value="C:mitochondrion"/>
    <property type="evidence" value="ECO:0007669"/>
    <property type="project" value="TreeGrafter"/>
</dbReference>
<feature type="transmembrane region" description="Helical" evidence="6">
    <location>
        <begin position="171"/>
        <end position="197"/>
    </location>
</feature>
<dbReference type="RefSeq" id="XP_034249580.1">
    <property type="nucleotide sequence ID" value="XM_034393689.1"/>
</dbReference>
<feature type="transmembrane region" description="Helical" evidence="6">
    <location>
        <begin position="78"/>
        <end position="97"/>
    </location>
</feature>
<dbReference type="Proteomes" id="UP000515158">
    <property type="component" value="Unplaced"/>
</dbReference>
<evidence type="ECO:0000313" key="7">
    <source>
        <dbReference type="Proteomes" id="UP000515158"/>
    </source>
</evidence>
<comment type="subcellular location">
    <subcellularLocation>
        <location evidence="1">Membrane</location>
        <topology evidence="1">Multi-pass membrane protein</topology>
    </subcellularLocation>
</comment>
<keyword evidence="4 6" id="KW-1133">Transmembrane helix</keyword>
<protein>
    <submittedName>
        <fullName evidence="8">Mpv17-like protein isoform X2</fullName>
    </submittedName>
</protein>
<dbReference type="InParanoid" id="A0A6P8ZWT2"/>
<sequence length="212" mass="23752">MWTGPRAGGVYSCTAATSVALCRDEMALRLVKHAFSKYPVTANAVTFGSLYVTAELSQQVVTKKVLAPTPEPIDKAALGRYAIFGCGVGSHILYFWYKWLDKKYAGTATKTIVKKVLLDQFLMTPQLLVAFYITMALLEGREDLFEEMRNKYVKTFQTSCLFWLPVQSVNFLFVPSAARVVYVGTSSLVWANILCWIKRQPTEPSQAKPVQD</sequence>
<name>A0A6P8ZWT2_THRPL</name>
<dbReference type="GO" id="GO:0016020">
    <property type="term" value="C:membrane"/>
    <property type="evidence" value="ECO:0007669"/>
    <property type="project" value="UniProtKB-SubCell"/>
</dbReference>
<dbReference type="PANTHER" id="PTHR11266:SF85">
    <property type="entry name" value="MPV17-LIKE PROTEIN"/>
    <property type="match status" value="1"/>
</dbReference>